<dbReference type="Gene3D" id="3.40.50.10110">
    <property type="entry name" value="DNA polymerase III subunit chi"/>
    <property type="match status" value="1"/>
</dbReference>
<keyword evidence="1" id="KW-0548">Nucleotidyltransferase</keyword>
<proteinExistence type="predicted"/>
<keyword evidence="2" id="KW-1185">Reference proteome</keyword>
<dbReference type="GO" id="GO:0003677">
    <property type="term" value="F:DNA binding"/>
    <property type="evidence" value="ECO:0007669"/>
    <property type="project" value="InterPro"/>
</dbReference>
<gene>
    <name evidence="1" type="ORF">NUH88_04465</name>
</gene>
<dbReference type="InterPro" id="IPR007459">
    <property type="entry name" value="DNA_pol3_chi"/>
</dbReference>
<dbReference type="NCBIfam" id="NF004347">
    <property type="entry name" value="PRK05728.1-4"/>
    <property type="match status" value="1"/>
</dbReference>
<dbReference type="GO" id="GO:0006260">
    <property type="term" value="P:DNA replication"/>
    <property type="evidence" value="ECO:0007669"/>
    <property type="project" value="InterPro"/>
</dbReference>
<dbReference type="Pfam" id="PF04364">
    <property type="entry name" value="DNA_pol3_chi"/>
    <property type="match status" value="1"/>
</dbReference>
<dbReference type="PANTHER" id="PTHR38767">
    <property type="entry name" value="DNA POLYMERASE III SUBUNIT CHI"/>
    <property type="match status" value="1"/>
</dbReference>
<dbReference type="PANTHER" id="PTHR38767:SF1">
    <property type="entry name" value="DNA POLYMERASE III SUBUNIT CHI"/>
    <property type="match status" value="1"/>
</dbReference>
<dbReference type="Proteomes" id="UP001060336">
    <property type="component" value="Chromosome"/>
</dbReference>
<keyword evidence="1" id="KW-0808">Transferase</keyword>
<dbReference type="KEGG" id="naci:NUH88_04465"/>
<dbReference type="EMBL" id="CP102480">
    <property type="protein sequence ID" value="UUX52196.1"/>
    <property type="molecule type" value="Genomic_DNA"/>
</dbReference>
<reference evidence="1" key="1">
    <citation type="submission" date="2022-08" db="EMBL/GenBank/DDBJ databases">
        <title>Nisaea acidiphila sp. nov., isolated from a marine algal debris and emended description of the genus Nisaea Urios et al. 2008.</title>
        <authorList>
            <person name="Kwon K."/>
        </authorList>
    </citation>
    <scope>NUCLEOTIDE SEQUENCE</scope>
    <source>
        <strain evidence="1">MEBiC11861</strain>
    </source>
</reference>
<dbReference type="GO" id="GO:0003887">
    <property type="term" value="F:DNA-directed DNA polymerase activity"/>
    <property type="evidence" value="ECO:0007669"/>
    <property type="project" value="UniProtKB-EC"/>
</dbReference>
<accession>A0A9J7B166</accession>
<sequence>MTDINFYHLTARPLEWALPKLLEKSLQAEARVVVMASSEERVANLNGHLWSYDPDSWLPHGSEKDGHPEEQPIWLTTEDENPNGARFLFLTDGAVSEKVGEFERVFELFDGRNDDAVAAARGRWKEYKDAGHTLAYWRQTDAGGWEKAG</sequence>
<protein>
    <submittedName>
        <fullName evidence="1">DNA polymerase III subunit chi</fullName>
        <ecNumber evidence="1">2.7.7.7</ecNumber>
    </submittedName>
</protein>
<evidence type="ECO:0000313" key="1">
    <source>
        <dbReference type="EMBL" id="UUX52196.1"/>
    </source>
</evidence>
<dbReference type="EC" id="2.7.7.7" evidence="1"/>
<organism evidence="1 2">
    <name type="scientific">Nisaea acidiphila</name>
    <dbReference type="NCBI Taxonomy" id="1862145"/>
    <lineage>
        <taxon>Bacteria</taxon>
        <taxon>Pseudomonadati</taxon>
        <taxon>Pseudomonadota</taxon>
        <taxon>Alphaproteobacteria</taxon>
        <taxon>Rhodospirillales</taxon>
        <taxon>Thalassobaculaceae</taxon>
        <taxon>Nisaea</taxon>
    </lineage>
</organism>
<name>A0A9J7B166_9PROT</name>
<dbReference type="AlphaFoldDB" id="A0A9J7B166"/>
<dbReference type="GO" id="GO:0032298">
    <property type="term" value="P:positive regulation of DNA-templated DNA replication initiation"/>
    <property type="evidence" value="ECO:0007669"/>
    <property type="project" value="TreeGrafter"/>
</dbReference>
<dbReference type="InterPro" id="IPR036768">
    <property type="entry name" value="PolIII_chi_sf"/>
</dbReference>
<evidence type="ECO:0000313" key="2">
    <source>
        <dbReference type="Proteomes" id="UP001060336"/>
    </source>
</evidence>
<dbReference type="SUPFAM" id="SSF102400">
    <property type="entry name" value="DNA polymerase III chi subunit"/>
    <property type="match status" value="1"/>
</dbReference>